<evidence type="ECO:0000313" key="2">
    <source>
        <dbReference type="Proteomes" id="UP000001067"/>
    </source>
</evidence>
<dbReference type="HOGENOM" id="CLU_3033476_0_0_1"/>
<dbReference type="Proteomes" id="UP000001067">
    <property type="component" value="Unassembled WGS sequence"/>
</dbReference>
<evidence type="ECO:0000313" key="1">
    <source>
        <dbReference type="EMBL" id="EFQ93016.1"/>
    </source>
</evidence>
<gene>
    <name evidence="1" type="ORF">PTT_09724</name>
</gene>
<organism evidence="2">
    <name type="scientific">Pyrenophora teres f. teres (strain 0-1)</name>
    <name type="common">Barley net blotch fungus</name>
    <name type="synonym">Drechslera teres f. teres</name>
    <dbReference type="NCBI Taxonomy" id="861557"/>
    <lineage>
        <taxon>Eukaryota</taxon>
        <taxon>Fungi</taxon>
        <taxon>Dikarya</taxon>
        <taxon>Ascomycota</taxon>
        <taxon>Pezizomycotina</taxon>
        <taxon>Dothideomycetes</taxon>
        <taxon>Pleosporomycetidae</taxon>
        <taxon>Pleosporales</taxon>
        <taxon>Pleosporineae</taxon>
        <taxon>Pleosporaceae</taxon>
        <taxon>Pyrenophora</taxon>
    </lineage>
</organism>
<protein>
    <submittedName>
        <fullName evidence="1">Uncharacterized protein</fullName>
    </submittedName>
</protein>
<dbReference type="AlphaFoldDB" id="E3RMN3"/>
<reference evidence="1 2" key="1">
    <citation type="journal article" date="2010" name="Genome Biol.">
        <title>A first genome assembly of the barley fungal pathogen Pyrenophora teres f. teres.</title>
        <authorList>
            <person name="Ellwood S.R."/>
            <person name="Liu Z."/>
            <person name="Syme R.A."/>
            <person name="Lai Z."/>
            <person name="Hane J.K."/>
            <person name="Keiper F."/>
            <person name="Moffat C.S."/>
            <person name="Oliver R.P."/>
            <person name="Friesen T.L."/>
        </authorList>
    </citation>
    <scope>NUCLEOTIDE SEQUENCE [LARGE SCALE GENOMIC DNA]</scope>
    <source>
        <strain evidence="1 2">0-1</strain>
    </source>
</reference>
<accession>E3RMN3</accession>
<proteinExistence type="predicted"/>
<dbReference type="EMBL" id="GL534023">
    <property type="protein sequence ID" value="EFQ93016.1"/>
    <property type="molecule type" value="Genomic_DNA"/>
</dbReference>
<dbReference type="KEGG" id="pte:PTT_09724"/>
<keyword evidence="2" id="KW-1185">Reference proteome</keyword>
<sequence length="53" mass="5735">MARIRPPKLVTSGKGPIKNLAAKANCKPAIKSARKTVPKVPSKRYKFKASTSI</sequence>
<name>E3RMN3_PYRTT</name>